<sequence length="155" mass="16943">MRTWRWVHLVPAQSLASSHNVPGVSCFSLFWGFRHFSPLARTYPLRGRGGGGAGAAQRAPAARGGRDTTELLTEPHLVPAREFPVSMKRAAGGFRKAAARLIAAPRINRVKLNSYASIFCYNAALIPERQPPVKQLNTSCDPEFDELSLSSALDK</sequence>
<protein>
    <submittedName>
        <fullName evidence="1">Uncharacterized protein</fullName>
    </submittedName>
</protein>
<name>A0AAV7TKC7_PLEWA</name>
<evidence type="ECO:0000313" key="1">
    <source>
        <dbReference type="EMBL" id="KAJ1177042.1"/>
    </source>
</evidence>
<dbReference type="EMBL" id="JANPWB010000006">
    <property type="protein sequence ID" value="KAJ1177042.1"/>
    <property type="molecule type" value="Genomic_DNA"/>
</dbReference>
<accession>A0AAV7TKC7</accession>
<dbReference type="AlphaFoldDB" id="A0AAV7TKC7"/>
<comment type="caution">
    <text evidence="1">The sequence shown here is derived from an EMBL/GenBank/DDBJ whole genome shotgun (WGS) entry which is preliminary data.</text>
</comment>
<proteinExistence type="predicted"/>
<organism evidence="1 2">
    <name type="scientific">Pleurodeles waltl</name>
    <name type="common">Iberian ribbed newt</name>
    <dbReference type="NCBI Taxonomy" id="8319"/>
    <lineage>
        <taxon>Eukaryota</taxon>
        <taxon>Metazoa</taxon>
        <taxon>Chordata</taxon>
        <taxon>Craniata</taxon>
        <taxon>Vertebrata</taxon>
        <taxon>Euteleostomi</taxon>
        <taxon>Amphibia</taxon>
        <taxon>Batrachia</taxon>
        <taxon>Caudata</taxon>
        <taxon>Salamandroidea</taxon>
        <taxon>Salamandridae</taxon>
        <taxon>Pleurodelinae</taxon>
        <taxon>Pleurodeles</taxon>
    </lineage>
</organism>
<reference evidence="1" key="1">
    <citation type="journal article" date="2022" name="bioRxiv">
        <title>Sequencing and chromosome-scale assembly of the giantPleurodeles waltlgenome.</title>
        <authorList>
            <person name="Brown T."/>
            <person name="Elewa A."/>
            <person name="Iarovenko S."/>
            <person name="Subramanian E."/>
            <person name="Araus A.J."/>
            <person name="Petzold A."/>
            <person name="Susuki M."/>
            <person name="Suzuki K.-i.T."/>
            <person name="Hayashi T."/>
            <person name="Toyoda A."/>
            <person name="Oliveira C."/>
            <person name="Osipova E."/>
            <person name="Leigh N.D."/>
            <person name="Simon A."/>
            <person name="Yun M.H."/>
        </authorList>
    </citation>
    <scope>NUCLEOTIDE SEQUENCE</scope>
    <source>
        <strain evidence="1">20211129_DDA</strain>
        <tissue evidence="1">Liver</tissue>
    </source>
</reference>
<keyword evidence="2" id="KW-1185">Reference proteome</keyword>
<dbReference type="Proteomes" id="UP001066276">
    <property type="component" value="Chromosome 3_2"/>
</dbReference>
<evidence type="ECO:0000313" key="2">
    <source>
        <dbReference type="Proteomes" id="UP001066276"/>
    </source>
</evidence>
<gene>
    <name evidence="1" type="ORF">NDU88_002306</name>
</gene>